<dbReference type="Pfam" id="PF00155">
    <property type="entry name" value="Aminotran_1_2"/>
    <property type="match status" value="1"/>
</dbReference>
<dbReference type="InterPro" id="IPR015422">
    <property type="entry name" value="PyrdxlP-dep_Trfase_small"/>
</dbReference>
<dbReference type="PANTHER" id="PTHR13693:SF77">
    <property type="entry name" value="8-AMINO-7-OXONONANOATE SYNTHASE"/>
    <property type="match status" value="1"/>
</dbReference>
<evidence type="ECO:0000313" key="7">
    <source>
        <dbReference type="Proteomes" id="UP001501844"/>
    </source>
</evidence>
<proteinExistence type="inferred from homology"/>
<evidence type="ECO:0000256" key="4">
    <source>
        <dbReference type="ARBA" id="ARBA00022898"/>
    </source>
</evidence>
<accession>A0ABP8FBS2</accession>
<organism evidence="6 7">
    <name type="scientific">Nibribacter koreensis</name>
    <dbReference type="NCBI Taxonomy" id="1084519"/>
    <lineage>
        <taxon>Bacteria</taxon>
        <taxon>Pseudomonadati</taxon>
        <taxon>Bacteroidota</taxon>
        <taxon>Cytophagia</taxon>
        <taxon>Cytophagales</taxon>
        <taxon>Hymenobacteraceae</taxon>
        <taxon>Nibribacter</taxon>
    </lineage>
</organism>
<dbReference type="Gene3D" id="3.40.640.10">
    <property type="entry name" value="Type I PLP-dependent aspartate aminotransferase-like (Major domain)"/>
    <property type="match status" value="1"/>
</dbReference>
<name>A0ABP8FBS2_9BACT</name>
<keyword evidence="3" id="KW-0808">Transferase</keyword>
<dbReference type="Proteomes" id="UP001501844">
    <property type="component" value="Unassembled WGS sequence"/>
</dbReference>
<feature type="domain" description="Aminotransferase class I/classII large" evidence="5">
    <location>
        <begin position="29"/>
        <end position="371"/>
    </location>
</feature>
<evidence type="ECO:0000256" key="2">
    <source>
        <dbReference type="ARBA" id="ARBA00010008"/>
    </source>
</evidence>
<keyword evidence="6" id="KW-0032">Aminotransferase</keyword>
<evidence type="ECO:0000313" key="6">
    <source>
        <dbReference type="EMBL" id="GAA4299960.1"/>
    </source>
</evidence>
<dbReference type="InterPro" id="IPR004839">
    <property type="entry name" value="Aminotransferase_I/II_large"/>
</dbReference>
<dbReference type="PANTHER" id="PTHR13693">
    <property type="entry name" value="CLASS II AMINOTRANSFERASE/8-AMINO-7-OXONONANOATE SYNTHASE"/>
    <property type="match status" value="1"/>
</dbReference>
<gene>
    <name evidence="6" type="ORF">GCM10023183_09790</name>
</gene>
<comment type="cofactor">
    <cofactor evidence="1">
        <name>pyridoxal 5'-phosphate</name>
        <dbReference type="ChEBI" id="CHEBI:597326"/>
    </cofactor>
</comment>
<dbReference type="InterPro" id="IPR050087">
    <property type="entry name" value="AON_synthase_class-II"/>
</dbReference>
<evidence type="ECO:0000256" key="1">
    <source>
        <dbReference type="ARBA" id="ARBA00001933"/>
    </source>
</evidence>
<keyword evidence="4" id="KW-0663">Pyridoxal phosphate</keyword>
<comment type="similarity">
    <text evidence="2">Belongs to the class-II pyridoxal-phosphate-dependent aminotransferase family. BioF subfamily.</text>
</comment>
<comment type="caution">
    <text evidence="6">The sequence shown here is derived from an EMBL/GenBank/DDBJ whole genome shotgun (WGS) entry which is preliminary data.</text>
</comment>
<dbReference type="InterPro" id="IPR015424">
    <property type="entry name" value="PyrdxlP-dep_Trfase"/>
</dbReference>
<dbReference type="InterPro" id="IPR015421">
    <property type="entry name" value="PyrdxlP-dep_Trfase_major"/>
</dbReference>
<keyword evidence="7" id="KW-1185">Reference proteome</keyword>
<dbReference type="Gene3D" id="3.90.1150.10">
    <property type="entry name" value="Aspartate Aminotransferase, domain 1"/>
    <property type="match status" value="1"/>
</dbReference>
<dbReference type="EMBL" id="BAABGX010000001">
    <property type="protein sequence ID" value="GAA4299960.1"/>
    <property type="molecule type" value="Genomic_DNA"/>
</dbReference>
<protein>
    <submittedName>
        <fullName evidence="6">Pyridoxal phosphate-dependent aminotransferase family protein</fullName>
    </submittedName>
</protein>
<sequence>MVPERLLRQLENRAQKGILRQLQTPTTGLVDFCSNDYLGLASSQELTQLVEAELAGTHLHGATGSRLLSGNSVYAQELEAALALFHRAEAALLFNSGYAANVGFFSSVPQRGDTILYDEASHASMKDGIRLSFAQSFAFRHNDLEDLHAKLKRARGDVYVAVESLYSMDGDQAPLADLAALCQEQGLYLVVDEAHSNGIYGPNGEGLVVELGLQEQVFARIMTFGKALGSHGAAVIGPKALQEFLLNFSRAFIYTTALPFASLATIKTAYQLLPSLDQDRETLKKLAKQYQNQLTESGVFGLNSGKGTKNGPIQSWHLADPHALKQLAGTVQEAGFDVRPIFSPTVPPGTERLRIVLHAFNTQEQLQQLCSLLLQHSPSVIL</sequence>
<evidence type="ECO:0000256" key="3">
    <source>
        <dbReference type="ARBA" id="ARBA00022679"/>
    </source>
</evidence>
<dbReference type="GO" id="GO:0008483">
    <property type="term" value="F:transaminase activity"/>
    <property type="evidence" value="ECO:0007669"/>
    <property type="project" value="UniProtKB-KW"/>
</dbReference>
<dbReference type="RefSeq" id="WP_345162958.1">
    <property type="nucleotide sequence ID" value="NZ_BAABGX010000001.1"/>
</dbReference>
<reference evidence="7" key="1">
    <citation type="journal article" date="2019" name="Int. J. Syst. Evol. Microbiol.">
        <title>The Global Catalogue of Microorganisms (GCM) 10K type strain sequencing project: providing services to taxonomists for standard genome sequencing and annotation.</title>
        <authorList>
            <consortium name="The Broad Institute Genomics Platform"/>
            <consortium name="The Broad Institute Genome Sequencing Center for Infectious Disease"/>
            <person name="Wu L."/>
            <person name="Ma J."/>
        </authorList>
    </citation>
    <scope>NUCLEOTIDE SEQUENCE [LARGE SCALE GENOMIC DNA]</scope>
    <source>
        <strain evidence="7">JCM 17917</strain>
    </source>
</reference>
<evidence type="ECO:0000259" key="5">
    <source>
        <dbReference type="Pfam" id="PF00155"/>
    </source>
</evidence>
<dbReference type="SUPFAM" id="SSF53383">
    <property type="entry name" value="PLP-dependent transferases"/>
    <property type="match status" value="1"/>
</dbReference>